<evidence type="ECO:0000256" key="2">
    <source>
        <dbReference type="ARBA" id="ARBA00022771"/>
    </source>
</evidence>
<sequence length="139" mass="15625">MQERCSVCSRCETVRYCNRECLVAAWVAPDLPHKLLCKKIAAFRAAIGLVGDKDWSHCSRGNFAETCVEMGADPLIAEEIYREIYSLKNEKMKFAAAQEIGEQHDTDTTVVDEGYLNVSVSRVEAAEIAYEPFPEEEVD</sequence>
<organism evidence="6 7">
    <name type="scientific">Mycena rosella</name>
    <name type="common">Pink bonnet</name>
    <name type="synonym">Agaricus rosellus</name>
    <dbReference type="NCBI Taxonomy" id="1033263"/>
    <lineage>
        <taxon>Eukaryota</taxon>
        <taxon>Fungi</taxon>
        <taxon>Dikarya</taxon>
        <taxon>Basidiomycota</taxon>
        <taxon>Agaricomycotina</taxon>
        <taxon>Agaricomycetes</taxon>
        <taxon>Agaricomycetidae</taxon>
        <taxon>Agaricales</taxon>
        <taxon>Marasmiineae</taxon>
        <taxon>Mycenaceae</taxon>
        <taxon>Mycena</taxon>
    </lineage>
</organism>
<evidence type="ECO:0000313" key="6">
    <source>
        <dbReference type="EMBL" id="KAJ7655430.1"/>
    </source>
</evidence>
<name>A0AAD7CNU3_MYCRO</name>
<dbReference type="InterPro" id="IPR002893">
    <property type="entry name" value="Znf_MYND"/>
</dbReference>
<keyword evidence="2 4" id="KW-0863">Zinc-finger</keyword>
<dbReference type="Proteomes" id="UP001221757">
    <property type="component" value="Unassembled WGS sequence"/>
</dbReference>
<evidence type="ECO:0000256" key="4">
    <source>
        <dbReference type="PROSITE-ProRule" id="PRU00134"/>
    </source>
</evidence>
<feature type="domain" description="MYND-type" evidence="5">
    <location>
        <begin position="1"/>
        <end position="37"/>
    </location>
</feature>
<protein>
    <recommendedName>
        <fullName evidence="5">MYND-type domain-containing protein</fullName>
    </recommendedName>
</protein>
<dbReference type="PROSITE" id="PS50865">
    <property type="entry name" value="ZF_MYND_2"/>
    <property type="match status" value="1"/>
</dbReference>
<proteinExistence type="predicted"/>
<dbReference type="EMBL" id="JARKIE010000311">
    <property type="protein sequence ID" value="KAJ7655430.1"/>
    <property type="molecule type" value="Genomic_DNA"/>
</dbReference>
<accession>A0AAD7CNU3</accession>
<gene>
    <name evidence="6" type="ORF">B0H17DRAFT_1099055</name>
</gene>
<comment type="caution">
    <text evidence="6">The sequence shown here is derived from an EMBL/GenBank/DDBJ whole genome shotgun (WGS) entry which is preliminary data.</text>
</comment>
<evidence type="ECO:0000259" key="5">
    <source>
        <dbReference type="PROSITE" id="PS50865"/>
    </source>
</evidence>
<keyword evidence="3" id="KW-0862">Zinc</keyword>
<dbReference type="Pfam" id="PF01753">
    <property type="entry name" value="zf-MYND"/>
    <property type="match status" value="1"/>
</dbReference>
<dbReference type="SUPFAM" id="SSF144232">
    <property type="entry name" value="HIT/MYND zinc finger-like"/>
    <property type="match status" value="1"/>
</dbReference>
<keyword evidence="7" id="KW-1185">Reference proteome</keyword>
<evidence type="ECO:0000256" key="1">
    <source>
        <dbReference type="ARBA" id="ARBA00022723"/>
    </source>
</evidence>
<keyword evidence="1" id="KW-0479">Metal-binding</keyword>
<evidence type="ECO:0000313" key="7">
    <source>
        <dbReference type="Proteomes" id="UP001221757"/>
    </source>
</evidence>
<dbReference type="GO" id="GO:0008270">
    <property type="term" value="F:zinc ion binding"/>
    <property type="evidence" value="ECO:0007669"/>
    <property type="project" value="UniProtKB-KW"/>
</dbReference>
<evidence type="ECO:0000256" key="3">
    <source>
        <dbReference type="ARBA" id="ARBA00022833"/>
    </source>
</evidence>
<reference evidence="6" key="1">
    <citation type="submission" date="2023-03" db="EMBL/GenBank/DDBJ databases">
        <title>Massive genome expansion in bonnet fungi (Mycena s.s.) driven by repeated elements and novel gene families across ecological guilds.</title>
        <authorList>
            <consortium name="Lawrence Berkeley National Laboratory"/>
            <person name="Harder C.B."/>
            <person name="Miyauchi S."/>
            <person name="Viragh M."/>
            <person name="Kuo A."/>
            <person name="Thoen E."/>
            <person name="Andreopoulos B."/>
            <person name="Lu D."/>
            <person name="Skrede I."/>
            <person name="Drula E."/>
            <person name="Henrissat B."/>
            <person name="Morin E."/>
            <person name="Kohler A."/>
            <person name="Barry K."/>
            <person name="LaButti K."/>
            <person name="Morin E."/>
            <person name="Salamov A."/>
            <person name="Lipzen A."/>
            <person name="Mereny Z."/>
            <person name="Hegedus B."/>
            <person name="Baldrian P."/>
            <person name="Stursova M."/>
            <person name="Weitz H."/>
            <person name="Taylor A."/>
            <person name="Grigoriev I.V."/>
            <person name="Nagy L.G."/>
            <person name="Martin F."/>
            <person name="Kauserud H."/>
        </authorList>
    </citation>
    <scope>NUCLEOTIDE SEQUENCE</scope>
    <source>
        <strain evidence="6">CBHHK067</strain>
    </source>
</reference>
<dbReference type="AlphaFoldDB" id="A0AAD7CNU3"/>
<dbReference type="Gene3D" id="6.10.140.2220">
    <property type="match status" value="1"/>
</dbReference>